<organism evidence="1 2">
    <name type="scientific">Paragonimus heterotremus</name>
    <dbReference type="NCBI Taxonomy" id="100268"/>
    <lineage>
        <taxon>Eukaryota</taxon>
        <taxon>Metazoa</taxon>
        <taxon>Spiralia</taxon>
        <taxon>Lophotrochozoa</taxon>
        <taxon>Platyhelminthes</taxon>
        <taxon>Trematoda</taxon>
        <taxon>Digenea</taxon>
        <taxon>Plagiorchiida</taxon>
        <taxon>Troglotremata</taxon>
        <taxon>Troglotrematidae</taxon>
        <taxon>Paragonimus</taxon>
    </lineage>
</organism>
<name>A0A8J4SZW7_9TREM</name>
<dbReference type="Proteomes" id="UP000748531">
    <property type="component" value="Unassembled WGS sequence"/>
</dbReference>
<accession>A0A8J4SZW7</accession>
<comment type="caution">
    <text evidence="1">The sequence shown here is derived from an EMBL/GenBank/DDBJ whole genome shotgun (WGS) entry which is preliminary data.</text>
</comment>
<protein>
    <submittedName>
        <fullName evidence="1">Uncharacterized protein</fullName>
    </submittedName>
</protein>
<feature type="non-terminal residue" evidence="1">
    <location>
        <position position="73"/>
    </location>
</feature>
<proteinExistence type="predicted"/>
<gene>
    <name evidence="1" type="ORF">PHET_12475</name>
</gene>
<evidence type="ECO:0000313" key="1">
    <source>
        <dbReference type="EMBL" id="KAF5395269.1"/>
    </source>
</evidence>
<evidence type="ECO:0000313" key="2">
    <source>
        <dbReference type="Proteomes" id="UP000748531"/>
    </source>
</evidence>
<keyword evidence="2" id="KW-1185">Reference proteome</keyword>
<dbReference type="AlphaFoldDB" id="A0A8J4SZW7"/>
<sequence>MHYRLLLLHSLLAVHSPFSSIVIQKFVAFSSACILPMWTWSALLSIHPKHPFCPIIWLQLLGFTSKLQNFSPL</sequence>
<reference evidence="1" key="1">
    <citation type="submission" date="2019-05" db="EMBL/GenBank/DDBJ databases">
        <title>Annotation for the trematode Paragonimus heterotremus.</title>
        <authorList>
            <person name="Choi Y.-J."/>
        </authorList>
    </citation>
    <scope>NUCLEOTIDE SEQUENCE</scope>
    <source>
        <strain evidence="1">LC</strain>
    </source>
</reference>
<dbReference type="EMBL" id="LUCH01016725">
    <property type="protein sequence ID" value="KAF5395269.1"/>
    <property type="molecule type" value="Genomic_DNA"/>
</dbReference>